<keyword evidence="4" id="KW-1185">Reference proteome</keyword>
<comment type="caution">
    <text evidence="3">The sequence shown here is derived from an EMBL/GenBank/DDBJ whole genome shotgun (WGS) entry which is preliminary data.</text>
</comment>
<evidence type="ECO:0000313" key="3">
    <source>
        <dbReference type="EMBL" id="MDI6451098.1"/>
    </source>
</evidence>
<dbReference type="InterPro" id="IPR002869">
    <property type="entry name" value="Pyrv_flavodox_OxRed_cen"/>
</dbReference>
<dbReference type="GO" id="GO:0016903">
    <property type="term" value="F:oxidoreductase activity, acting on the aldehyde or oxo group of donors"/>
    <property type="evidence" value="ECO:0007669"/>
    <property type="project" value="InterPro"/>
</dbReference>
<name>A0AAW6U575_9BACT</name>
<feature type="domain" description="Pyruvate/ketoisovalerate oxidoreductase catalytic" evidence="2">
    <location>
        <begin position="14"/>
        <end position="94"/>
    </location>
</feature>
<sequence>MKDTVYSITFGGIGGQGVLKASEICGWAALYAGYHIKKSEVHGMAQRGGSVESHLRFGKRVYSPLIVAGGADFLVCFHRDEQPRLKAFLKTGGTDMTDFLDKVQEAIDDPRSLNTALVGVLSPKLPIDEGCWMKAIETVFKPAIVAENKKVFLMGREIGRP</sequence>
<proteinExistence type="predicted"/>
<dbReference type="RefSeq" id="WP_349246507.1">
    <property type="nucleotide sequence ID" value="NZ_JASCXX010000028.1"/>
</dbReference>
<organism evidence="3 4">
    <name type="scientific">Anaerobaca lacustris</name>
    <dbReference type="NCBI Taxonomy" id="3044600"/>
    <lineage>
        <taxon>Bacteria</taxon>
        <taxon>Pseudomonadati</taxon>
        <taxon>Planctomycetota</taxon>
        <taxon>Phycisphaerae</taxon>
        <taxon>Sedimentisphaerales</taxon>
        <taxon>Anaerobacaceae</taxon>
        <taxon>Anaerobaca</taxon>
    </lineage>
</organism>
<dbReference type="Gene3D" id="3.40.920.10">
    <property type="entry name" value="Pyruvate-ferredoxin oxidoreductase, PFOR, domain III"/>
    <property type="match status" value="2"/>
</dbReference>
<dbReference type="PANTHER" id="PTHR43854:SF1">
    <property type="entry name" value="INDOLEPYRUVATE OXIDOREDUCTASE SUBUNIT IORB"/>
    <property type="match status" value="1"/>
</dbReference>
<protein>
    <submittedName>
        <fullName evidence="3">Indolepyruvate oxidoreductase subunit beta</fullName>
    </submittedName>
</protein>
<gene>
    <name evidence="3" type="ORF">QJ522_18700</name>
</gene>
<evidence type="ECO:0000259" key="2">
    <source>
        <dbReference type="Pfam" id="PF01558"/>
    </source>
</evidence>
<accession>A0AAW6U575</accession>
<dbReference type="InterPro" id="IPR019752">
    <property type="entry name" value="Pyrv/ketoisovalerate_OxRed_cat"/>
</dbReference>
<dbReference type="PANTHER" id="PTHR43854">
    <property type="entry name" value="INDOLEPYRUVATE OXIDOREDUCTASE SUBUNIT IORB"/>
    <property type="match status" value="1"/>
</dbReference>
<dbReference type="Proteomes" id="UP001431776">
    <property type="component" value="Unassembled WGS sequence"/>
</dbReference>
<dbReference type="AlphaFoldDB" id="A0AAW6U575"/>
<reference evidence="3" key="1">
    <citation type="submission" date="2023-05" db="EMBL/GenBank/DDBJ databases">
        <title>Anaerotaeda fermentans gen. nov., sp. nov., a novel anaerobic planctomycete of the new family within the order Sedimentisphaerales isolated from Taman Peninsula, Russia.</title>
        <authorList>
            <person name="Khomyakova M.A."/>
            <person name="Merkel A.Y."/>
            <person name="Slobodkin A.I."/>
        </authorList>
    </citation>
    <scope>NUCLEOTIDE SEQUENCE</scope>
    <source>
        <strain evidence="3">M17dextr</strain>
    </source>
</reference>
<evidence type="ECO:0000313" key="4">
    <source>
        <dbReference type="Proteomes" id="UP001431776"/>
    </source>
</evidence>
<keyword evidence="1" id="KW-0560">Oxidoreductase</keyword>
<evidence type="ECO:0000256" key="1">
    <source>
        <dbReference type="ARBA" id="ARBA00023002"/>
    </source>
</evidence>
<dbReference type="InterPro" id="IPR052198">
    <property type="entry name" value="IorB_Oxidoreductase"/>
</dbReference>
<dbReference type="SUPFAM" id="SSF53323">
    <property type="entry name" value="Pyruvate-ferredoxin oxidoreductase, PFOR, domain III"/>
    <property type="match status" value="1"/>
</dbReference>
<dbReference type="Pfam" id="PF01558">
    <property type="entry name" value="POR"/>
    <property type="match status" value="1"/>
</dbReference>
<dbReference type="EMBL" id="JASCXX010000028">
    <property type="protein sequence ID" value="MDI6451098.1"/>
    <property type="molecule type" value="Genomic_DNA"/>
</dbReference>